<accession>A0A4Y2E6F8</accession>
<evidence type="ECO:0000313" key="2">
    <source>
        <dbReference type="Proteomes" id="UP000499080"/>
    </source>
</evidence>
<sequence length="119" mass="13713">MYTVDLLEESGFGPETFGCETKTLLAGSFLVPRLGWKRFAFRPRDVNGFFSTERRGLILVPRSFRTFRFTLGSDVFLLRAQQIKRSSCVVSDSVRVLNRQRNYGEAYICLPVRNYVGLF</sequence>
<dbReference type="EMBL" id="BGPR01000506">
    <property type="protein sequence ID" value="GBM23926.1"/>
    <property type="molecule type" value="Genomic_DNA"/>
</dbReference>
<gene>
    <name evidence="1" type="ORF">AVEN_52128_1</name>
</gene>
<dbReference type="AlphaFoldDB" id="A0A4Y2E6F8"/>
<reference evidence="1 2" key="1">
    <citation type="journal article" date="2019" name="Sci. Rep.">
        <title>Orb-weaving spider Araneus ventricosus genome elucidates the spidroin gene catalogue.</title>
        <authorList>
            <person name="Kono N."/>
            <person name="Nakamura H."/>
            <person name="Ohtoshi R."/>
            <person name="Moran D.A.P."/>
            <person name="Shinohara A."/>
            <person name="Yoshida Y."/>
            <person name="Fujiwara M."/>
            <person name="Mori M."/>
            <person name="Tomita M."/>
            <person name="Arakawa K."/>
        </authorList>
    </citation>
    <scope>NUCLEOTIDE SEQUENCE [LARGE SCALE GENOMIC DNA]</scope>
</reference>
<evidence type="ECO:0000313" key="1">
    <source>
        <dbReference type="EMBL" id="GBM23926.1"/>
    </source>
</evidence>
<protein>
    <submittedName>
        <fullName evidence="1">Uncharacterized protein</fullName>
    </submittedName>
</protein>
<proteinExistence type="predicted"/>
<dbReference type="Proteomes" id="UP000499080">
    <property type="component" value="Unassembled WGS sequence"/>
</dbReference>
<name>A0A4Y2E6F8_ARAVE</name>
<keyword evidence="2" id="KW-1185">Reference proteome</keyword>
<comment type="caution">
    <text evidence="1">The sequence shown here is derived from an EMBL/GenBank/DDBJ whole genome shotgun (WGS) entry which is preliminary data.</text>
</comment>
<organism evidence="1 2">
    <name type="scientific">Araneus ventricosus</name>
    <name type="common">Orbweaver spider</name>
    <name type="synonym">Epeira ventricosa</name>
    <dbReference type="NCBI Taxonomy" id="182803"/>
    <lineage>
        <taxon>Eukaryota</taxon>
        <taxon>Metazoa</taxon>
        <taxon>Ecdysozoa</taxon>
        <taxon>Arthropoda</taxon>
        <taxon>Chelicerata</taxon>
        <taxon>Arachnida</taxon>
        <taxon>Araneae</taxon>
        <taxon>Araneomorphae</taxon>
        <taxon>Entelegynae</taxon>
        <taxon>Araneoidea</taxon>
        <taxon>Araneidae</taxon>
        <taxon>Araneus</taxon>
    </lineage>
</organism>